<dbReference type="GO" id="GO:0006954">
    <property type="term" value="P:inflammatory response"/>
    <property type="evidence" value="ECO:0007669"/>
    <property type="project" value="UniProtKB-KW"/>
</dbReference>
<dbReference type="SUPFAM" id="SSF52200">
    <property type="entry name" value="Toll/Interleukin receptor TIR domain"/>
    <property type="match status" value="1"/>
</dbReference>
<evidence type="ECO:0000256" key="9">
    <source>
        <dbReference type="ARBA" id="ARBA00022989"/>
    </source>
</evidence>
<evidence type="ECO:0000256" key="10">
    <source>
        <dbReference type="ARBA" id="ARBA00023136"/>
    </source>
</evidence>
<keyword evidence="8" id="KW-0391">Immunity</keyword>
<dbReference type="EMBL" id="MU541276">
    <property type="protein sequence ID" value="KAI5628895.1"/>
    <property type="molecule type" value="Genomic_DNA"/>
</dbReference>
<comment type="subcellular location">
    <subcellularLocation>
        <location evidence="1">Membrane</location>
        <topology evidence="1">Single-pass type I membrane protein</topology>
    </subcellularLocation>
</comment>
<dbReference type="InterPro" id="IPR017241">
    <property type="entry name" value="Toll-like_receptor"/>
</dbReference>
<dbReference type="PIRSF" id="PIRSF037595">
    <property type="entry name" value="Toll-like_receptor"/>
    <property type="match status" value="1"/>
</dbReference>
<evidence type="ECO:0000256" key="13">
    <source>
        <dbReference type="ARBA" id="ARBA00023198"/>
    </source>
</evidence>
<name>A0AAD5B861_SILAS</name>
<keyword evidence="18" id="KW-1185">Reference proteome</keyword>
<dbReference type="PRINTS" id="PR00019">
    <property type="entry name" value="LEURICHRPT"/>
</dbReference>
<dbReference type="InterPro" id="IPR032675">
    <property type="entry name" value="LRR_dom_sf"/>
</dbReference>
<feature type="transmembrane region" description="Helical" evidence="15">
    <location>
        <begin position="565"/>
        <end position="585"/>
    </location>
</feature>
<keyword evidence="5 15" id="KW-0812">Transmembrane</keyword>
<keyword evidence="12" id="KW-0325">Glycoprotein</keyword>
<comment type="similarity">
    <text evidence="2">Belongs to the Toll-like receptor family.</text>
</comment>
<keyword evidence="9 15" id="KW-1133">Transmembrane helix</keyword>
<evidence type="ECO:0000313" key="18">
    <source>
        <dbReference type="Proteomes" id="UP001205998"/>
    </source>
</evidence>
<dbReference type="SMART" id="SM00255">
    <property type="entry name" value="TIR"/>
    <property type="match status" value="1"/>
</dbReference>
<evidence type="ECO:0000256" key="14">
    <source>
        <dbReference type="PIRSR" id="PIRSR037595-2"/>
    </source>
</evidence>
<evidence type="ECO:0000256" key="15">
    <source>
        <dbReference type="SAM" id="Phobius"/>
    </source>
</evidence>
<evidence type="ECO:0000256" key="1">
    <source>
        <dbReference type="ARBA" id="ARBA00004479"/>
    </source>
</evidence>
<keyword evidence="6" id="KW-0732">Signal</keyword>
<dbReference type="FunFam" id="3.40.50.10140:FF:000001">
    <property type="entry name" value="Toll-like receptor 2"/>
    <property type="match status" value="1"/>
</dbReference>
<feature type="non-terminal residue" evidence="17">
    <location>
        <position position="1"/>
    </location>
</feature>
<evidence type="ECO:0000256" key="2">
    <source>
        <dbReference type="ARBA" id="ARBA00009634"/>
    </source>
</evidence>
<keyword evidence="11 17" id="KW-0675">Receptor</keyword>
<dbReference type="SUPFAM" id="SSF52058">
    <property type="entry name" value="L domain-like"/>
    <property type="match status" value="1"/>
</dbReference>
<dbReference type="PROSITE" id="PS50104">
    <property type="entry name" value="TIR"/>
    <property type="match status" value="1"/>
</dbReference>
<keyword evidence="7" id="KW-0677">Repeat</keyword>
<dbReference type="PANTHER" id="PTHR24365">
    <property type="entry name" value="TOLL-LIKE RECEPTOR"/>
    <property type="match status" value="1"/>
</dbReference>
<dbReference type="InterPro" id="IPR035897">
    <property type="entry name" value="Toll_tir_struct_dom_sf"/>
</dbReference>
<accession>A0AAD5B861</accession>
<dbReference type="GO" id="GO:0005886">
    <property type="term" value="C:plasma membrane"/>
    <property type="evidence" value="ECO:0007669"/>
    <property type="project" value="TreeGrafter"/>
</dbReference>
<evidence type="ECO:0000313" key="17">
    <source>
        <dbReference type="EMBL" id="KAI5628895.1"/>
    </source>
</evidence>
<feature type="domain" description="TIR" evidence="16">
    <location>
        <begin position="618"/>
        <end position="765"/>
    </location>
</feature>
<keyword evidence="13" id="KW-0395">Inflammatory response</keyword>
<evidence type="ECO:0000256" key="4">
    <source>
        <dbReference type="ARBA" id="ARBA00022614"/>
    </source>
</evidence>
<dbReference type="PRINTS" id="PR01537">
    <property type="entry name" value="INTRLKN1R1F"/>
</dbReference>
<dbReference type="AlphaFoldDB" id="A0AAD5B861"/>
<evidence type="ECO:0000256" key="8">
    <source>
        <dbReference type="ARBA" id="ARBA00022859"/>
    </source>
</evidence>
<dbReference type="Pfam" id="PF01582">
    <property type="entry name" value="TIR"/>
    <property type="match status" value="1"/>
</dbReference>
<organism evidence="17 18">
    <name type="scientific">Silurus asotus</name>
    <name type="common">Amur catfish</name>
    <name type="synonym">Parasilurus asotus</name>
    <dbReference type="NCBI Taxonomy" id="30991"/>
    <lineage>
        <taxon>Eukaryota</taxon>
        <taxon>Metazoa</taxon>
        <taxon>Chordata</taxon>
        <taxon>Craniata</taxon>
        <taxon>Vertebrata</taxon>
        <taxon>Euteleostomi</taxon>
        <taxon>Actinopterygii</taxon>
        <taxon>Neopterygii</taxon>
        <taxon>Teleostei</taxon>
        <taxon>Ostariophysi</taxon>
        <taxon>Siluriformes</taxon>
        <taxon>Siluridae</taxon>
        <taxon>Silurus</taxon>
    </lineage>
</organism>
<dbReference type="InterPro" id="IPR001611">
    <property type="entry name" value="Leu-rich_rpt"/>
</dbReference>
<proteinExistence type="inferred from homology"/>
<dbReference type="InterPro" id="IPR003591">
    <property type="entry name" value="Leu-rich_rpt_typical-subtyp"/>
</dbReference>
<dbReference type="SMART" id="SM00369">
    <property type="entry name" value="LRR_TYP"/>
    <property type="match status" value="4"/>
</dbReference>
<protein>
    <submittedName>
        <fullName evidence="17">Toll-like receptor 6</fullName>
    </submittedName>
</protein>
<dbReference type="Proteomes" id="UP001205998">
    <property type="component" value="Unassembled WGS sequence"/>
</dbReference>
<evidence type="ECO:0000256" key="6">
    <source>
        <dbReference type="ARBA" id="ARBA00022729"/>
    </source>
</evidence>
<dbReference type="Gene3D" id="3.40.50.10140">
    <property type="entry name" value="Toll/interleukin-1 receptor homology (TIR) domain"/>
    <property type="match status" value="1"/>
</dbReference>
<evidence type="ECO:0000256" key="7">
    <source>
        <dbReference type="ARBA" id="ARBA00022737"/>
    </source>
</evidence>
<keyword evidence="3" id="KW-0399">Innate immunity</keyword>
<evidence type="ECO:0000256" key="11">
    <source>
        <dbReference type="ARBA" id="ARBA00023170"/>
    </source>
</evidence>
<gene>
    <name evidence="17" type="ORF">C0J50_2597</name>
</gene>
<keyword evidence="14" id="KW-1015">Disulfide bond</keyword>
<evidence type="ECO:0000256" key="5">
    <source>
        <dbReference type="ARBA" id="ARBA00022692"/>
    </source>
</evidence>
<comment type="caution">
    <text evidence="17">The sequence shown here is derived from an EMBL/GenBank/DDBJ whole genome shotgun (WGS) entry which is preliminary data.</text>
</comment>
<sequence>FIFDYSSRNLSAVPPNLSLSIQYLDLSQNRIGTLKKYDFHTTPKLFFLNLSWNIVEDIQPETFICTPLLTTLDLSHNSLTNLSHQQYLVQAQNLQYLDLSSNLFVVMALGSEFHSLIKLKWLGLSASIIQDNNFANICNLHLQTLFIHAENLVGYENGSLAGAKAEKVVVQMPNNAFDLPIIVDTLSSFIEVELKGLYNPEDFLGILMTHQVRIRTDKLNLSSMWTTWKIITTLTNRALMSSIHHFTLSNLTLHDMMGHYSVIQGYHLDSFSIRQASVTVFLFDQQSLYDFIISIPARNLTFVQSPIVHMTCPKLVSVIQVLDLSDCVLTENVFKSSFGECNTLINLEILVLKRNNLRKLMPLASRIKKMSSLRRVDFSQNSLTYEETQGECTWPSKITHLDLSFNEFDQIVFKCLPNTLINLNLQNNHISAIPANISRLDSLKVLDLTTNRLLDLPDCLGYPNLQQLVLRGNFIHAPSTDSLKNCSHLNLVDISLNPYICTCPLREFTKLIDDKGTLGGSSSWNKQRIAMAHWPDGYQCSYPEHWRKAVLQKLRLPEVTCNARLLAVTILVPVITLIIALKIVVKKLDVLWYMGMIWKWTQHRARRSQQQAEDLEGIRFHAFISYSQRNASWVIEQLVPKLEGEDPTTQNGLRLCLQDRDTTPGTFIHENIQHCIEQCKYCIFVLSPHFVKNVWCNYELYLASHKQIEQGKDKIILILLEPLPTYLISSDYPNLKKLMARRTYLEWPQDKAKQRLFWANLRVALQADLPDSAEGE</sequence>
<dbReference type="PANTHER" id="PTHR24365:SF422">
    <property type="entry name" value="TOLL-LIKE RECEPTOR 6"/>
    <property type="match status" value="1"/>
</dbReference>
<keyword evidence="4" id="KW-0433">Leucine-rich repeat</keyword>
<dbReference type="GO" id="GO:0004888">
    <property type="term" value="F:transmembrane signaling receptor activity"/>
    <property type="evidence" value="ECO:0007669"/>
    <property type="project" value="InterPro"/>
</dbReference>
<reference evidence="17" key="1">
    <citation type="submission" date="2018-07" db="EMBL/GenBank/DDBJ databases">
        <title>Comparative genomics of catfishes provides insights into carnivory and benthic adaptation.</title>
        <authorList>
            <person name="Zhang Y."/>
            <person name="Wang D."/>
            <person name="Peng Z."/>
            <person name="Zheng S."/>
            <person name="Shao F."/>
            <person name="Tao W."/>
        </authorList>
    </citation>
    <scope>NUCLEOTIDE SEQUENCE</scope>
    <source>
        <strain evidence="17">Chongqing</strain>
    </source>
</reference>
<keyword evidence="10 15" id="KW-0472">Membrane</keyword>
<dbReference type="GO" id="GO:0002224">
    <property type="term" value="P:toll-like receptor signaling pathway"/>
    <property type="evidence" value="ECO:0007669"/>
    <property type="project" value="InterPro"/>
</dbReference>
<evidence type="ECO:0000259" key="16">
    <source>
        <dbReference type="PROSITE" id="PS50104"/>
    </source>
</evidence>
<dbReference type="PROSITE" id="PS51450">
    <property type="entry name" value="LRR"/>
    <property type="match status" value="4"/>
</dbReference>
<evidence type="ECO:0000256" key="3">
    <source>
        <dbReference type="ARBA" id="ARBA00022588"/>
    </source>
</evidence>
<dbReference type="InterPro" id="IPR000157">
    <property type="entry name" value="TIR_dom"/>
</dbReference>
<dbReference type="Gene3D" id="3.80.10.10">
    <property type="entry name" value="Ribonuclease Inhibitor"/>
    <property type="match status" value="1"/>
</dbReference>
<feature type="disulfide bond" evidence="14">
    <location>
        <begin position="392"/>
        <end position="415"/>
    </location>
</feature>
<evidence type="ECO:0000256" key="12">
    <source>
        <dbReference type="ARBA" id="ARBA00023180"/>
    </source>
</evidence>
<dbReference type="GO" id="GO:0045087">
    <property type="term" value="P:innate immune response"/>
    <property type="evidence" value="ECO:0007669"/>
    <property type="project" value="UniProtKB-KW"/>
</dbReference>
<feature type="non-terminal residue" evidence="17">
    <location>
        <position position="776"/>
    </location>
</feature>
<dbReference type="SMART" id="SM00364">
    <property type="entry name" value="LRR_BAC"/>
    <property type="match status" value="3"/>
</dbReference>